<dbReference type="PANTHER" id="PTHR46383:SF2">
    <property type="entry name" value="AMINOTRANSFERASE"/>
    <property type="match status" value="1"/>
</dbReference>
<evidence type="ECO:0000313" key="7">
    <source>
        <dbReference type="EMBL" id="QCB29174.1"/>
    </source>
</evidence>
<comment type="similarity">
    <text evidence="2">Belongs to the class-I pyridoxal-phosphate-dependent aminotransferase family.</text>
</comment>
<dbReference type="AlphaFoldDB" id="A0A4P7QJP6"/>
<dbReference type="PANTHER" id="PTHR46383">
    <property type="entry name" value="ASPARTATE AMINOTRANSFERASE"/>
    <property type="match status" value="1"/>
</dbReference>
<evidence type="ECO:0000256" key="1">
    <source>
        <dbReference type="ARBA" id="ARBA00001933"/>
    </source>
</evidence>
<evidence type="ECO:0000256" key="3">
    <source>
        <dbReference type="ARBA" id="ARBA00022576"/>
    </source>
</evidence>
<evidence type="ECO:0000256" key="4">
    <source>
        <dbReference type="ARBA" id="ARBA00022679"/>
    </source>
</evidence>
<dbReference type="CDD" id="cd00609">
    <property type="entry name" value="AAT_like"/>
    <property type="match status" value="1"/>
</dbReference>
<dbReference type="InterPro" id="IPR015424">
    <property type="entry name" value="PyrdxlP-dep_Trfase"/>
</dbReference>
<dbReference type="GO" id="GO:0006520">
    <property type="term" value="P:amino acid metabolic process"/>
    <property type="evidence" value="ECO:0007669"/>
    <property type="project" value="InterPro"/>
</dbReference>
<dbReference type="GO" id="GO:0030170">
    <property type="term" value="F:pyridoxal phosphate binding"/>
    <property type="evidence" value="ECO:0007669"/>
    <property type="project" value="InterPro"/>
</dbReference>
<comment type="cofactor">
    <cofactor evidence="1">
        <name>pyridoxal 5'-phosphate</name>
        <dbReference type="ChEBI" id="CHEBI:597326"/>
    </cofactor>
</comment>
<keyword evidence="3 7" id="KW-0032">Aminotransferase</keyword>
<organism evidence="7 8">
    <name type="scientific">Corynebacterium endometrii</name>
    <dbReference type="NCBI Taxonomy" id="2488819"/>
    <lineage>
        <taxon>Bacteria</taxon>
        <taxon>Bacillati</taxon>
        <taxon>Actinomycetota</taxon>
        <taxon>Actinomycetes</taxon>
        <taxon>Mycobacteriales</taxon>
        <taxon>Corynebacteriaceae</taxon>
        <taxon>Corynebacterium</taxon>
    </lineage>
</organism>
<dbReference type="SUPFAM" id="SSF53383">
    <property type="entry name" value="PLP-dependent transferases"/>
    <property type="match status" value="1"/>
</dbReference>
<keyword evidence="4 7" id="KW-0808">Transferase</keyword>
<dbReference type="EC" id="2.6.1.-" evidence="7"/>
<dbReference type="KEGG" id="cee:CENDO_09595"/>
<protein>
    <submittedName>
        <fullName evidence="7">N-acetyl-LL-diaminopimelate aminotransferase</fullName>
        <ecNumber evidence="7">2.6.1.-</ecNumber>
    </submittedName>
</protein>
<evidence type="ECO:0000259" key="6">
    <source>
        <dbReference type="Pfam" id="PF00155"/>
    </source>
</evidence>
<evidence type="ECO:0000256" key="2">
    <source>
        <dbReference type="ARBA" id="ARBA00007441"/>
    </source>
</evidence>
<dbReference type="InterPro" id="IPR015421">
    <property type="entry name" value="PyrdxlP-dep_Trfase_major"/>
</dbReference>
<feature type="domain" description="Aminotransferase class I/classII large" evidence="6">
    <location>
        <begin position="33"/>
        <end position="380"/>
    </location>
</feature>
<gene>
    <name evidence="7" type="primary">patA</name>
    <name evidence="7" type="ORF">CENDO_09595</name>
</gene>
<dbReference type="Pfam" id="PF00155">
    <property type="entry name" value="Aminotran_1_2"/>
    <property type="match status" value="1"/>
</dbReference>
<dbReference type="InterPro" id="IPR050596">
    <property type="entry name" value="AspAT/PAT-like"/>
</dbReference>
<evidence type="ECO:0000256" key="5">
    <source>
        <dbReference type="ARBA" id="ARBA00022898"/>
    </source>
</evidence>
<evidence type="ECO:0000313" key="8">
    <source>
        <dbReference type="Proteomes" id="UP000296352"/>
    </source>
</evidence>
<sequence>MNPLSTRSHVEPFRVMQMLDIIHQRKHRGLDTLMLCVGQPSTGGPRPALEATAKVLYSDPLGYTEIIGDLELRETVAAWHREKYGVDTRQDNVVITTGSSAAFVAAFLVYLEHGDNVALACPGYPAYRAILQSLGANIVDLRCTAETRFQPTAAMLKALPAEQRPKLLIVTSPGNPTGTIIDPGELEKIARWCEANGCVLLSDEDYHGISFGRPTATARAFSDKAVVAGTLSKYFSMTGWRVGWLILPEEHVQRFSDLQGSLSLCPPAISQKAAVGAFTPEAIAELDGHVARYAQSREILLEEFPAMGLDTFADPDGGLYLWTNIAHLTDDSEAFCRQLIDEIGVAFAPGVDFDPEQGKHWMRVSLCASVEDTREACRRLGEYLR</sequence>
<name>A0A4P7QJP6_9CORY</name>
<keyword evidence="5" id="KW-0663">Pyridoxal phosphate</keyword>
<proteinExistence type="inferred from homology"/>
<dbReference type="Proteomes" id="UP000296352">
    <property type="component" value="Chromosome"/>
</dbReference>
<dbReference type="InterPro" id="IPR004839">
    <property type="entry name" value="Aminotransferase_I/II_large"/>
</dbReference>
<dbReference type="GO" id="GO:0008483">
    <property type="term" value="F:transaminase activity"/>
    <property type="evidence" value="ECO:0007669"/>
    <property type="project" value="UniProtKB-KW"/>
</dbReference>
<keyword evidence="8" id="KW-1185">Reference proteome</keyword>
<accession>A0A4P7QJP6</accession>
<dbReference type="Gene3D" id="3.40.640.10">
    <property type="entry name" value="Type I PLP-dependent aspartate aminotransferase-like (Major domain)"/>
    <property type="match status" value="1"/>
</dbReference>
<dbReference type="EMBL" id="CP039247">
    <property type="protein sequence ID" value="QCB29174.1"/>
    <property type="molecule type" value="Genomic_DNA"/>
</dbReference>
<reference evidence="7 8" key="1">
    <citation type="submission" date="2019-04" db="EMBL/GenBank/DDBJ databases">
        <title>Corynebacterium endometrii sp. nov., isolated from the uterus of a cow with endometritis.</title>
        <authorList>
            <person name="Ballas P."/>
            <person name="Ruckert C."/>
            <person name="Wagener K."/>
            <person name="Drillich M."/>
            <person name="Kaempfer P."/>
            <person name="Busse H.-J."/>
            <person name="Ehling-Schulz M."/>
        </authorList>
    </citation>
    <scope>NUCLEOTIDE SEQUENCE [LARGE SCALE GENOMIC DNA]</scope>
    <source>
        <strain evidence="7 8">LMM-1653</strain>
    </source>
</reference>